<name>A0ABR2LRZ4_9ASPA</name>
<protein>
    <submittedName>
        <fullName evidence="1">Uncharacterized protein</fullName>
    </submittedName>
</protein>
<comment type="caution">
    <text evidence="1">The sequence shown here is derived from an EMBL/GenBank/DDBJ whole genome shotgun (WGS) entry which is preliminary data.</text>
</comment>
<keyword evidence="2" id="KW-1185">Reference proteome</keyword>
<proteinExistence type="predicted"/>
<dbReference type="Proteomes" id="UP001412067">
    <property type="component" value="Unassembled WGS sequence"/>
</dbReference>
<gene>
    <name evidence="1" type="ORF">KSP40_PGU006446</name>
</gene>
<dbReference type="EMBL" id="JBBWWR010000016">
    <property type="protein sequence ID" value="KAK8947914.1"/>
    <property type="molecule type" value="Genomic_DNA"/>
</dbReference>
<evidence type="ECO:0000313" key="2">
    <source>
        <dbReference type="Proteomes" id="UP001412067"/>
    </source>
</evidence>
<accession>A0ABR2LRZ4</accession>
<organism evidence="1 2">
    <name type="scientific">Platanthera guangdongensis</name>
    <dbReference type="NCBI Taxonomy" id="2320717"/>
    <lineage>
        <taxon>Eukaryota</taxon>
        <taxon>Viridiplantae</taxon>
        <taxon>Streptophyta</taxon>
        <taxon>Embryophyta</taxon>
        <taxon>Tracheophyta</taxon>
        <taxon>Spermatophyta</taxon>
        <taxon>Magnoliopsida</taxon>
        <taxon>Liliopsida</taxon>
        <taxon>Asparagales</taxon>
        <taxon>Orchidaceae</taxon>
        <taxon>Orchidoideae</taxon>
        <taxon>Orchideae</taxon>
        <taxon>Orchidinae</taxon>
        <taxon>Platanthera</taxon>
    </lineage>
</organism>
<reference evidence="1 2" key="1">
    <citation type="journal article" date="2022" name="Nat. Plants">
        <title>Genomes of leafy and leafless Platanthera orchids illuminate the evolution of mycoheterotrophy.</title>
        <authorList>
            <person name="Li M.H."/>
            <person name="Liu K.W."/>
            <person name="Li Z."/>
            <person name="Lu H.C."/>
            <person name="Ye Q.L."/>
            <person name="Zhang D."/>
            <person name="Wang J.Y."/>
            <person name="Li Y.F."/>
            <person name="Zhong Z.M."/>
            <person name="Liu X."/>
            <person name="Yu X."/>
            <person name="Liu D.K."/>
            <person name="Tu X.D."/>
            <person name="Liu B."/>
            <person name="Hao Y."/>
            <person name="Liao X.Y."/>
            <person name="Jiang Y.T."/>
            <person name="Sun W.H."/>
            <person name="Chen J."/>
            <person name="Chen Y.Q."/>
            <person name="Ai Y."/>
            <person name="Zhai J.W."/>
            <person name="Wu S.S."/>
            <person name="Zhou Z."/>
            <person name="Hsiao Y.Y."/>
            <person name="Wu W.L."/>
            <person name="Chen Y.Y."/>
            <person name="Lin Y.F."/>
            <person name="Hsu J.L."/>
            <person name="Li C.Y."/>
            <person name="Wang Z.W."/>
            <person name="Zhao X."/>
            <person name="Zhong W.Y."/>
            <person name="Ma X.K."/>
            <person name="Ma L."/>
            <person name="Huang J."/>
            <person name="Chen G.Z."/>
            <person name="Huang M.Z."/>
            <person name="Huang L."/>
            <person name="Peng D.H."/>
            <person name="Luo Y.B."/>
            <person name="Zou S.Q."/>
            <person name="Chen S.P."/>
            <person name="Lan S."/>
            <person name="Tsai W.C."/>
            <person name="Van de Peer Y."/>
            <person name="Liu Z.J."/>
        </authorList>
    </citation>
    <scope>NUCLEOTIDE SEQUENCE [LARGE SCALE GENOMIC DNA]</scope>
    <source>
        <strain evidence="1">Lor288</strain>
    </source>
</reference>
<evidence type="ECO:0000313" key="1">
    <source>
        <dbReference type="EMBL" id="KAK8947914.1"/>
    </source>
</evidence>
<sequence>MGGLTATGVSGEERATGVGDYINDSQVQTLFRRRIIVKIVVIETEEQRGKMFHRAPNSPKKLLKSLLLSEFFFAFEPHTSHRSSILVVILETKPIVALQDKIVPHEF</sequence>